<dbReference type="PANTHER" id="PTHR22726">
    <property type="entry name" value="METALLOENDOPEPTIDASE OMA1"/>
    <property type="match status" value="1"/>
</dbReference>
<gene>
    <name evidence="8" type="ORF">LCGC14_0678000</name>
</gene>
<reference evidence="8" key="1">
    <citation type="journal article" date="2015" name="Nature">
        <title>Complex archaea that bridge the gap between prokaryotes and eukaryotes.</title>
        <authorList>
            <person name="Spang A."/>
            <person name="Saw J.H."/>
            <person name="Jorgensen S.L."/>
            <person name="Zaremba-Niedzwiedzka K."/>
            <person name="Martijn J."/>
            <person name="Lind A.E."/>
            <person name="van Eijk R."/>
            <person name="Schleper C."/>
            <person name="Guy L."/>
            <person name="Ettema T.J."/>
        </authorList>
    </citation>
    <scope>NUCLEOTIDE SEQUENCE</scope>
</reference>
<evidence type="ECO:0000256" key="4">
    <source>
        <dbReference type="ARBA" id="ARBA00022801"/>
    </source>
</evidence>
<dbReference type="GO" id="GO:0051603">
    <property type="term" value="P:proteolysis involved in protein catabolic process"/>
    <property type="evidence" value="ECO:0007669"/>
    <property type="project" value="TreeGrafter"/>
</dbReference>
<dbReference type="GO" id="GO:0046872">
    <property type="term" value="F:metal ion binding"/>
    <property type="evidence" value="ECO:0007669"/>
    <property type="project" value="UniProtKB-KW"/>
</dbReference>
<dbReference type="GO" id="GO:0016020">
    <property type="term" value="C:membrane"/>
    <property type="evidence" value="ECO:0007669"/>
    <property type="project" value="TreeGrafter"/>
</dbReference>
<dbReference type="GO" id="GO:0004222">
    <property type="term" value="F:metalloendopeptidase activity"/>
    <property type="evidence" value="ECO:0007669"/>
    <property type="project" value="InterPro"/>
</dbReference>
<protein>
    <recommendedName>
        <fullName evidence="7">Peptidase M48 domain-containing protein</fullName>
    </recommendedName>
</protein>
<dbReference type="AlphaFoldDB" id="A0A0F9QP19"/>
<evidence type="ECO:0000256" key="3">
    <source>
        <dbReference type="ARBA" id="ARBA00022723"/>
    </source>
</evidence>
<organism evidence="8">
    <name type="scientific">marine sediment metagenome</name>
    <dbReference type="NCBI Taxonomy" id="412755"/>
    <lineage>
        <taxon>unclassified sequences</taxon>
        <taxon>metagenomes</taxon>
        <taxon>ecological metagenomes</taxon>
    </lineage>
</organism>
<evidence type="ECO:0000259" key="7">
    <source>
        <dbReference type="Pfam" id="PF01435"/>
    </source>
</evidence>
<accession>A0A0F9QP19</accession>
<dbReference type="PANTHER" id="PTHR22726:SF24">
    <property type="entry name" value="M48 FAMILY METALLOPEPTIDASE"/>
    <property type="match status" value="1"/>
</dbReference>
<keyword evidence="5" id="KW-0862">Zinc</keyword>
<dbReference type="InterPro" id="IPR051156">
    <property type="entry name" value="Mito/Outer_Membr_Metalloprot"/>
</dbReference>
<keyword evidence="3" id="KW-0479">Metal-binding</keyword>
<name>A0A0F9QP19_9ZZZZ</name>
<evidence type="ECO:0000313" key="8">
    <source>
        <dbReference type="EMBL" id="KKN45930.1"/>
    </source>
</evidence>
<dbReference type="InterPro" id="IPR001915">
    <property type="entry name" value="Peptidase_M48"/>
</dbReference>
<keyword evidence="2" id="KW-0645">Protease</keyword>
<evidence type="ECO:0000256" key="6">
    <source>
        <dbReference type="ARBA" id="ARBA00023049"/>
    </source>
</evidence>
<comment type="caution">
    <text evidence="8">The sequence shown here is derived from an EMBL/GenBank/DDBJ whole genome shotgun (WGS) entry which is preliminary data.</text>
</comment>
<evidence type="ECO:0000256" key="1">
    <source>
        <dbReference type="ARBA" id="ARBA00001947"/>
    </source>
</evidence>
<evidence type="ECO:0000256" key="5">
    <source>
        <dbReference type="ARBA" id="ARBA00022833"/>
    </source>
</evidence>
<dbReference type="Pfam" id="PF01435">
    <property type="entry name" value="Peptidase_M48"/>
    <property type="match status" value="1"/>
</dbReference>
<evidence type="ECO:0000256" key="2">
    <source>
        <dbReference type="ARBA" id="ARBA00022670"/>
    </source>
</evidence>
<dbReference type="Gene3D" id="3.30.2010.10">
    <property type="entry name" value="Metalloproteases ('zincins'), catalytic domain"/>
    <property type="match status" value="1"/>
</dbReference>
<keyword evidence="6" id="KW-0482">Metalloprotease</keyword>
<dbReference type="EMBL" id="LAZR01001358">
    <property type="protein sequence ID" value="KKN45930.1"/>
    <property type="molecule type" value="Genomic_DNA"/>
</dbReference>
<sequence>MFVQYCTVRRILQSLCWLAGALLLLTLTGCAQNPVTGNQDFVLLGVDSEIAIGRANHPKIIEQYGRYDDESIQAYVQSVGDKLASVSHRPELLYRFTVLDSPVINAFALPGGYIYITRGLMAYLNSEAELAAVLGHEIGHVTARHGVRQQSASQAANLGYTIGSILIPELRGGPSQDLFNVLGGALLSGYGRDHELESDGLGAEYLALAGYEPKAMIDVIRVLKDQEIFSAAEAKKQGREVQGYHGLFASHPDNDTRLHEVVSAADKYAGPQQAKVGRTDYLKQINNLVFGDSEAQGIRSGRHFYHLAMNFSVDFPADWQINNNPDSLQSLSPNGDAIIEMRATDLNKKISPSDFIKQRLKIDKLRAGEAFNVNGLEGYTGILAVQDRLARIAVIYLRDKAFVFFGGVKNNKLFGQFDADFVATAKSLHALKASEMTLAKAVKLDVVTVTKADNYKAWAKDSRISNSPLEQLRLLNGDYPAGELKQGELAKRVH</sequence>
<keyword evidence="4" id="KW-0378">Hydrolase</keyword>
<feature type="domain" description="Peptidase M48" evidence="7">
    <location>
        <begin position="73"/>
        <end position="262"/>
    </location>
</feature>
<comment type="cofactor">
    <cofactor evidence="1">
        <name>Zn(2+)</name>
        <dbReference type="ChEBI" id="CHEBI:29105"/>
    </cofactor>
</comment>
<proteinExistence type="predicted"/>